<comment type="catalytic activity">
    <reaction evidence="10">
        <text>a 5,6-dihydrouridine in tRNA + NADP(+) = a uridine in tRNA + NADPH + H(+)</text>
        <dbReference type="Rhea" id="RHEA:23624"/>
        <dbReference type="Rhea" id="RHEA-COMP:13339"/>
        <dbReference type="Rhea" id="RHEA-COMP:13887"/>
        <dbReference type="ChEBI" id="CHEBI:15378"/>
        <dbReference type="ChEBI" id="CHEBI:57783"/>
        <dbReference type="ChEBI" id="CHEBI:58349"/>
        <dbReference type="ChEBI" id="CHEBI:65315"/>
        <dbReference type="ChEBI" id="CHEBI:74443"/>
    </reaction>
</comment>
<evidence type="ECO:0000256" key="14">
    <source>
        <dbReference type="PIRSR" id="PIRSR006621-2"/>
    </source>
</evidence>
<protein>
    <recommendedName>
        <fullName evidence="12">tRNA-dihydrouridine synthase</fullName>
        <ecNumber evidence="12">1.3.1.-</ecNumber>
    </recommendedName>
</protein>
<comment type="catalytic activity">
    <reaction evidence="11">
        <text>a 5,6-dihydrouridine in tRNA + NAD(+) = a uridine in tRNA + NADH + H(+)</text>
        <dbReference type="Rhea" id="RHEA:54452"/>
        <dbReference type="Rhea" id="RHEA-COMP:13339"/>
        <dbReference type="Rhea" id="RHEA-COMP:13887"/>
        <dbReference type="ChEBI" id="CHEBI:15378"/>
        <dbReference type="ChEBI" id="CHEBI:57540"/>
        <dbReference type="ChEBI" id="CHEBI:57945"/>
        <dbReference type="ChEBI" id="CHEBI:65315"/>
        <dbReference type="ChEBI" id="CHEBI:74443"/>
    </reaction>
</comment>
<dbReference type="AlphaFoldDB" id="A0A377PTU3"/>
<evidence type="ECO:0000256" key="10">
    <source>
        <dbReference type="ARBA" id="ARBA00048205"/>
    </source>
</evidence>
<sequence length="382" mass="43692">MLNISKEDKVKKSLCYKNHYHSVTALKQYLESFKNTKTQNHLASKPHITEQNNDKKNVTPKISIQNQGIISKQQSYLPVPLLMLAPLAGYSDVPFRKVVKDFGVDITVSEMISSHALVYDNTKTMKMTLKNQNEIPFALQISGSQESILKQAIEKINMLEWVDIIDFNCGCPAPKVANHGNGSALLKDLPKFVSLLQYIQKHSTKKIHSVKVRLGFDKKIPIELAHAINESGVDYCVVHARTKTDCYKKERIDYDSLASMKEILHIPLIANGEIDSLETYQKVMQITNADGAMIGRAALKSPWIFWQIRCNTKELPIILKRDLVLSHFDSMFEFYGDRGVIMFRKNLHSYAKGYKNSSKYKDFVNGEKNYYRIRESIQSFFA</sequence>
<dbReference type="InterPro" id="IPR001269">
    <property type="entry name" value="DUS_fam"/>
</dbReference>
<evidence type="ECO:0000256" key="13">
    <source>
        <dbReference type="PIRSR" id="PIRSR006621-1"/>
    </source>
</evidence>
<accession>A0A377PTU3</accession>
<keyword evidence="17" id="KW-1185">Reference proteome</keyword>
<feature type="active site" description="Proton donor" evidence="13">
    <location>
        <position position="171"/>
    </location>
</feature>
<dbReference type="EMBL" id="UGJE01000002">
    <property type="protein sequence ID" value="STQ86027.1"/>
    <property type="molecule type" value="Genomic_DNA"/>
</dbReference>
<evidence type="ECO:0000256" key="5">
    <source>
        <dbReference type="ARBA" id="ARBA00022643"/>
    </source>
</evidence>
<dbReference type="Gene3D" id="1.10.1200.80">
    <property type="entry name" value="Putative flavin oxidoreducatase, domain 2"/>
    <property type="match status" value="1"/>
</dbReference>
<keyword evidence="14" id="KW-0547">Nucleotide-binding</keyword>
<dbReference type="GO" id="GO:0050660">
    <property type="term" value="F:flavin adenine dinucleotide binding"/>
    <property type="evidence" value="ECO:0007669"/>
    <property type="project" value="InterPro"/>
</dbReference>
<dbReference type="InterPro" id="IPR024036">
    <property type="entry name" value="tRNA-dHydroUridine_Synthase_C"/>
</dbReference>
<evidence type="ECO:0000256" key="6">
    <source>
        <dbReference type="ARBA" id="ARBA00022694"/>
    </source>
</evidence>
<dbReference type="GO" id="GO:0017150">
    <property type="term" value="F:tRNA dihydrouridine synthase activity"/>
    <property type="evidence" value="ECO:0007669"/>
    <property type="project" value="InterPro"/>
</dbReference>
<keyword evidence="8" id="KW-0694">RNA-binding</keyword>
<keyword evidence="3" id="KW-0820">tRNA-binding</keyword>
<dbReference type="PIRSF" id="PIRSF006621">
    <property type="entry name" value="Dus"/>
    <property type="match status" value="1"/>
</dbReference>
<evidence type="ECO:0000259" key="15">
    <source>
        <dbReference type="Pfam" id="PF01207"/>
    </source>
</evidence>
<keyword evidence="6 12" id="KW-0819">tRNA processing</keyword>
<feature type="domain" description="DUS-like FMN-binding" evidence="15">
    <location>
        <begin position="83"/>
        <end position="365"/>
    </location>
</feature>
<evidence type="ECO:0000256" key="11">
    <source>
        <dbReference type="ARBA" id="ARBA00048802"/>
    </source>
</evidence>
<organism evidence="16 17">
    <name type="scientific">Helicobacter muridarum</name>
    <dbReference type="NCBI Taxonomy" id="216"/>
    <lineage>
        <taxon>Bacteria</taxon>
        <taxon>Pseudomonadati</taxon>
        <taxon>Campylobacterota</taxon>
        <taxon>Epsilonproteobacteria</taxon>
        <taxon>Campylobacterales</taxon>
        <taxon>Helicobacteraceae</taxon>
        <taxon>Helicobacter</taxon>
    </lineage>
</organism>
<feature type="binding site" evidence="14">
    <location>
        <begin position="295"/>
        <end position="296"/>
    </location>
    <ligand>
        <name>FMN</name>
        <dbReference type="ChEBI" id="CHEBI:58210"/>
    </ligand>
</feature>
<evidence type="ECO:0000256" key="7">
    <source>
        <dbReference type="ARBA" id="ARBA00022857"/>
    </source>
</evidence>
<feature type="binding site" evidence="14">
    <location>
        <position position="211"/>
    </location>
    <ligand>
        <name>FMN</name>
        <dbReference type="ChEBI" id="CHEBI:58210"/>
    </ligand>
</feature>
<dbReference type="Gene3D" id="3.20.20.70">
    <property type="entry name" value="Aldolase class I"/>
    <property type="match status" value="1"/>
</dbReference>
<comment type="cofactor">
    <cofactor evidence="1 12 14">
        <name>FMN</name>
        <dbReference type="ChEBI" id="CHEBI:58210"/>
    </cofactor>
</comment>
<feature type="binding site" evidence="14">
    <location>
        <position position="140"/>
    </location>
    <ligand>
        <name>FMN</name>
        <dbReference type="ChEBI" id="CHEBI:58210"/>
    </ligand>
</feature>
<evidence type="ECO:0000313" key="16">
    <source>
        <dbReference type="EMBL" id="STQ86027.1"/>
    </source>
</evidence>
<dbReference type="InterPro" id="IPR018517">
    <property type="entry name" value="tRNA_hU_synthase_CS"/>
</dbReference>
<feature type="binding site" evidence="14">
    <location>
        <position position="239"/>
    </location>
    <ligand>
        <name>FMN</name>
        <dbReference type="ChEBI" id="CHEBI:58210"/>
    </ligand>
</feature>
<evidence type="ECO:0000256" key="1">
    <source>
        <dbReference type="ARBA" id="ARBA00001917"/>
    </source>
</evidence>
<dbReference type="InterPro" id="IPR035587">
    <property type="entry name" value="DUS-like_FMN-bd"/>
</dbReference>
<keyword evidence="5 12" id="KW-0288">FMN</keyword>
<evidence type="ECO:0000256" key="9">
    <source>
        <dbReference type="ARBA" id="ARBA00023002"/>
    </source>
</evidence>
<evidence type="ECO:0000256" key="2">
    <source>
        <dbReference type="ARBA" id="ARBA00002790"/>
    </source>
</evidence>
<proteinExistence type="inferred from homology"/>
<reference evidence="16 17" key="1">
    <citation type="submission" date="2018-06" db="EMBL/GenBank/DDBJ databases">
        <authorList>
            <consortium name="Pathogen Informatics"/>
            <person name="Doyle S."/>
        </authorList>
    </citation>
    <scope>NUCLEOTIDE SEQUENCE [LARGE SCALE GENOMIC DNA]</scope>
    <source>
        <strain evidence="16 17">NCTC12714</strain>
    </source>
</reference>
<dbReference type="SUPFAM" id="SSF51395">
    <property type="entry name" value="FMN-linked oxidoreductases"/>
    <property type="match status" value="1"/>
</dbReference>
<gene>
    <name evidence="16" type="primary">dus</name>
    <name evidence="16" type="ORF">NCTC12714_00817</name>
</gene>
<dbReference type="EC" id="1.3.1.-" evidence="12"/>
<evidence type="ECO:0000256" key="12">
    <source>
        <dbReference type="PIRNR" id="PIRNR006621"/>
    </source>
</evidence>
<dbReference type="PANTHER" id="PTHR45846">
    <property type="entry name" value="TRNA-DIHYDROURIDINE(47) SYNTHASE [NAD(P)(+)]-LIKE"/>
    <property type="match status" value="1"/>
</dbReference>
<evidence type="ECO:0000256" key="3">
    <source>
        <dbReference type="ARBA" id="ARBA00022555"/>
    </source>
</evidence>
<keyword evidence="9 12" id="KW-0560">Oxidoreductase</keyword>
<dbReference type="InterPro" id="IPR013785">
    <property type="entry name" value="Aldolase_TIM"/>
</dbReference>
<dbReference type="PROSITE" id="PS01136">
    <property type="entry name" value="UPF0034"/>
    <property type="match status" value="1"/>
</dbReference>
<evidence type="ECO:0000256" key="4">
    <source>
        <dbReference type="ARBA" id="ARBA00022630"/>
    </source>
</evidence>
<evidence type="ECO:0000313" key="17">
    <source>
        <dbReference type="Proteomes" id="UP000255139"/>
    </source>
</evidence>
<keyword evidence="7" id="KW-0521">NADP</keyword>
<dbReference type="Pfam" id="PF01207">
    <property type="entry name" value="Dus"/>
    <property type="match status" value="1"/>
</dbReference>
<dbReference type="Proteomes" id="UP000255139">
    <property type="component" value="Unassembled WGS sequence"/>
</dbReference>
<dbReference type="PANTHER" id="PTHR45846:SF1">
    <property type="entry name" value="TRNA-DIHYDROURIDINE(47) SYNTHASE [NAD(P)(+)]-LIKE"/>
    <property type="match status" value="1"/>
</dbReference>
<name>A0A377PTU3_9HELI</name>
<evidence type="ECO:0000256" key="8">
    <source>
        <dbReference type="ARBA" id="ARBA00022884"/>
    </source>
</evidence>
<dbReference type="GO" id="GO:0000049">
    <property type="term" value="F:tRNA binding"/>
    <property type="evidence" value="ECO:0007669"/>
    <property type="project" value="UniProtKB-KW"/>
</dbReference>
<dbReference type="CDD" id="cd02801">
    <property type="entry name" value="DUS_like_FMN"/>
    <property type="match status" value="1"/>
</dbReference>
<comment type="similarity">
    <text evidence="12">Belongs to the dus family.</text>
</comment>
<comment type="function">
    <text evidence="2 12">Catalyzes the synthesis of 5,6-dihydrouridine (D), a modified base found in the D-loop of most tRNAs, via the reduction of the C5-C6 double bond in target uridines.</text>
</comment>
<keyword evidence="4 12" id="KW-0285">Flavoprotein</keyword>